<name>A0AAD1RAK9_PELCU</name>
<sequence length="57" mass="6585">MKHRTETYELDRDGQGNEVYVLKNVSRAAAELSVCMDPFGETHGSWTDQENVTRKQR</sequence>
<reference evidence="1" key="1">
    <citation type="submission" date="2022-03" db="EMBL/GenBank/DDBJ databases">
        <authorList>
            <person name="Alioto T."/>
            <person name="Alioto T."/>
            <person name="Gomez Garrido J."/>
        </authorList>
    </citation>
    <scope>NUCLEOTIDE SEQUENCE</scope>
</reference>
<keyword evidence="2" id="KW-1185">Reference proteome</keyword>
<protein>
    <submittedName>
        <fullName evidence="1">Uncharacterized protein</fullName>
    </submittedName>
</protein>
<dbReference type="EMBL" id="OW240913">
    <property type="protein sequence ID" value="CAH2246254.1"/>
    <property type="molecule type" value="Genomic_DNA"/>
</dbReference>
<evidence type="ECO:0000313" key="1">
    <source>
        <dbReference type="EMBL" id="CAH2246254.1"/>
    </source>
</evidence>
<dbReference type="Proteomes" id="UP001295444">
    <property type="component" value="Chromosome 02"/>
</dbReference>
<accession>A0AAD1RAK9</accession>
<dbReference type="AlphaFoldDB" id="A0AAD1RAK9"/>
<organism evidence="1 2">
    <name type="scientific">Pelobates cultripes</name>
    <name type="common">Western spadefoot toad</name>
    <dbReference type="NCBI Taxonomy" id="61616"/>
    <lineage>
        <taxon>Eukaryota</taxon>
        <taxon>Metazoa</taxon>
        <taxon>Chordata</taxon>
        <taxon>Craniata</taxon>
        <taxon>Vertebrata</taxon>
        <taxon>Euteleostomi</taxon>
        <taxon>Amphibia</taxon>
        <taxon>Batrachia</taxon>
        <taxon>Anura</taxon>
        <taxon>Pelobatoidea</taxon>
        <taxon>Pelobatidae</taxon>
        <taxon>Pelobates</taxon>
    </lineage>
</organism>
<feature type="non-terminal residue" evidence="1">
    <location>
        <position position="57"/>
    </location>
</feature>
<evidence type="ECO:0000313" key="2">
    <source>
        <dbReference type="Proteomes" id="UP001295444"/>
    </source>
</evidence>
<proteinExistence type="predicted"/>
<gene>
    <name evidence="1" type="ORF">PECUL_23A046762</name>
</gene>